<dbReference type="InterPro" id="IPR036179">
    <property type="entry name" value="Ig-like_dom_sf"/>
</dbReference>
<keyword evidence="5" id="KW-0393">Immunoglobulin domain</keyword>
<sequence>MYKYQKPGTRTSMKSFAFDSSRKMAGIAFAVLCLVAFSGATVFLDEPDNLTVEVGGQATFRCDFNQDYNCSVLEWVYSSSQCTHGSSVTITTCRSVSLVPSFDTSRFFSTFGKSTTLLQINNVQLSDAGYYACRIADLNEFSRCGHLTVVDPPTPQCTMLSSSVRVGDTVRLMCRVPEEALTRTKLTWYPSKTPGSTRSLKVDQGQSYTVYHVLQESDKFRVFTCIAGNDINNGPNCTLYPFEIKTVSVRFQQEKSSGNSALMFECVADPALPDTRYSWSVRVAEFQNGTQPEWIDSGTDHRFVIVGDQTRFLLFTPKKDGDGLQVKCTAYTAIGTSKTSEALTIIPFPDDHFVTNDPSGGDENSQELSGTLLLSYMWIGIGGLSVTSVGGFLIMCFMCTRRRVLDNQEDY</sequence>
<dbReference type="PANTHER" id="PTHR11640:SF31">
    <property type="entry name" value="IRREGULAR CHIASM C-ROUGHEST PROTEIN-RELATED"/>
    <property type="match status" value="1"/>
</dbReference>
<dbReference type="EnsemblMetazoa" id="XM_038220220.1">
    <property type="protein sequence ID" value="XP_038076148.1"/>
    <property type="gene ID" value="LOC119744348"/>
</dbReference>
<feature type="domain" description="Ig-like" evidence="7">
    <location>
        <begin position="40"/>
        <end position="150"/>
    </location>
</feature>
<dbReference type="OrthoDB" id="10012075at2759"/>
<proteinExistence type="predicted"/>
<dbReference type="Gene3D" id="2.60.40.10">
    <property type="entry name" value="Immunoglobulins"/>
    <property type="match status" value="1"/>
</dbReference>
<evidence type="ECO:0000313" key="9">
    <source>
        <dbReference type="Proteomes" id="UP000887568"/>
    </source>
</evidence>
<evidence type="ECO:0000256" key="6">
    <source>
        <dbReference type="SAM" id="Phobius"/>
    </source>
</evidence>
<evidence type="ECO:0000256" key="1">
    <source>
        <dbReference type="ARBA" id="ARBA00004479"/>
    </source>
</evidence>
<feature type="domain" description="Ig-like" evidence="7">
    <location>
        <begin position="155"/>
        <end position="229"/>
    </location>
</feature>
<dbReference type="InterPro" id="IPR051275">
    <property type="entry name" value="Cell_adhesion_signaling"/>
</dbReference>
<dbReference type="InterPro" id="IPR013783">
    <property type="entry name" value="Ig-like_fold"/>
</dbReference>
<keyword evidence="9" id="KW-1185">Reference proteome</keyword>
<keyword evidence="6" id="KW-0812">Transmembrane</keyword>
<dbReference type="Pfam" id="PF07686">
    <property type="entry name" value="V-set"/>
    <property type="match status" value="1"/>
</dbReference>
<dbReference type="SUPFAM" id="SSF48726">
    <property type="entry name" value="Immunoglobulin"/>
    <property type="match status" value="2"/>
</dbReference>
<evidence type="ECO:0000256" key="3">
    <source>
        <dbReference type="ARBA" id="ARBA00023157"/>
    </source>
</evidence>
<dbReference type="RefSeq" id="XP_038076148.1">
    <property type="nucleotide sequence ID" value="XM_038220220.1"/>
</dbReference>
<dbReference type="Proteomes" id="UP000887568">
    <property type="component" value="Unplaced"/>
</dbReference>
<feature type="transmembrane region" description="Helical" evidence="6">
    <location>
        <begin position="376"/>
        <end position="398"/>
    </location>
</feature>
<comment type="subcellular location">
    <subcellularLocation>
        <location evidence="1">Membrane</location>
        <topology evidence="1">Single-pass type I membrane protein</topology>
    </subcellularLocation>
</comment>
<dbReference type="GO" id="GO:0098609">
    <property type="term" value="P:cell-cell adhesion"/>
    <property type="evidence" value="ECO:0007669"/>
    <property type="project" value="TreeGrafter"/>
</dbReference>
<dbReference type="GeneID" id="119744348"/>
<dbReference type="GO" id="GO:0050839">
    <property type="term" value="F:cell adhesion molecule binding"/>
    <property type="evidence" value="ECO:0007669"/>
    <property type="project" value="TreeGrafter"/>
</dbReference>
<keyword evidence="2 6" id="KW-0472">Membrane</keyword>
<name>A0A914BIN5_PATMI</name>
<dbReference type="PROSITE" id="PS50835">
    <property type="entry name" value="IG_LIKE"/>
    <property type="match status" value="3"/>
</dbReference>
<reference evidence="8" key="1">
    <citation type="submission" date="2022-11" db="UniProtKB">
        <authorList>
            <consortium name="EnsemblMetazoa"/>
        </authorList>
    </citation>
    <scope>IDENTIFICATION</scope>
</reference>
<feature type="domain" description="Ig-like" evidence="7">
    <location>
        <begin position="235"/>
        <end position="344"/>
    </location>
</feature>
<dbReference type="InterPro" id="IPR007110">
    <property type="entry name" value="Ig-like_dom"/>
</dbReference>
<dbReference type="AlphaFoldDB" id="A0A914BIN5"/>
<dbReference type="GO" id="GO:0005886">
    <property type="term" value="C:plasma membrane"/>
    <property type="evidence" value="ECO:0007669"/>
    <property type="project" value="TreeGrafter"/>
</dbReference>
<evidence type="ECO:0000313" key="8">
    <source>
        <dbReference type="EnsemblMetazoa" id="XP_038076148.1"/>
    </source>
</evidence>
<dbReference type="SMART" id="SM00409">
    <property type="entry name" value="IG"/>
    <property type="match status" value="2"/>
</dbReference>
<evidence type="ECO:0000256" key="2">
    <source>
        <dbReference type="ARBA" id="ARBA00023136"/>
    </source>
</evidence>
<dbReference type="InterPro" id="IPR013106">
    <property type="entry name" value="Ig_V-set"/>
</dbReference>
<accession>A0A914BIN5</accession>
<keyword evidence="4" id="KW-0325">Glycoprotein</keyword>
<keyword evidence="3" id="KW-1015">Disulfide bond</keyword>
<protein>
    <recommendedName>
        <fullName evidence="7">Ig-like domain-containing protein</fullName>
    </recommendedName>
</protein>
<dbReference type="PANTHER" id="PTHR11640">
    <property type="entry name" value="NEPHRIN"/>
    <property type="match status" value="1"/>
</dbReference>
<evidence type="ECO:0000256" key="5">
    <source>
        <dbReference type="ARBA" id="ARBA00023319"/>
    </source>
</evidence>
<keyword evidence="6" id="KW-1133">Transmembrane helix</keyword>
<evidence type="ECO:0000256" key="4">
    <source>
        <dbReference type="ARBA" id="ARBA00023180"/>
    </source>
</evidence>
<dbReference type="GO" id="GO:0005911">
    <property type="term" value="C:cell-cell junction"/>
    <property type="evidence" value="ECO:0007669"/>
    <property type="project" value="TreeGrafter"/>
</dbReference>
<evidence type="ECO:0000259" key="7">
    <source>
        <dbReference type="PROSITE" id="PS50835"/>
    </source>
</evidence>
<organism evidence="8 9">
    <name type="scientific">Patiria miniata</name>
    <name type="common">Bat star</name>
    <name type="synonym">Asterina miniata</name>
    <dbReference type="NCBI Taxonomy" id="46514"/>
    <lineage>
        <taxon>Eukaryota</taxon>
        <taxon>Metazoa</taxon>
        <taxon>Echinodermata</taxon>
        <taxon>Eleutherozoa</taxon>
        <taxon>Asterozoa</taxon>
        <taxon>Asteroidea</taxon>
        <taxon>Valvatacea</taxon>
        <taxon>Valvatida</taxon>
        <taxon>Asterinidae</taxon>
        <taxon>Patiria</taxon>
    </lineage>
</organism>
<dbReference type="InterPro" id="IPR003599">
    <property type="entry name" value="Ig_sub"/>
</dbReference>